<evidence type="ECO:0000256" key="11">
    <source>
        <dbReference type="ARBA" id="ARBA00023053"/>
    </source>
</evidence>
<dbReference type="GO" id="GO:0006303">
    <property type="term" value="P:double-strand break repair via nonhomologous end joining"/>
    <property type="evidence" value="ECO:0007669"/>
    <property type="project" value="TreeGrafter"/>
</dbReference>
<sequence length="433" mass="48938">MLARYSPNVSRSRQAIFLRLYSEYKSQHNQPIVDLLLKHKQEEQNKADSNSFKVHAFSKAVLAILQYQHPIRSGKDLIQLRGIGPGIAARINEYLLSDESMLDEDPALYDELRKSQALSALSNLPGIGSITAKKLVEAGCLSVADLKSDRFSSFLSVKQKAKIMYAEHLEQPVKRQEAEEVLDFCRDSLNPQYELTLVGDYRRGLSSFSDIQIMISHPDFVFVPLPSEENPDEQSDTPKKRTRGRKKNDEKSSLLLSDVVPLLQQRGVIAEALGSSSKTWEGIVRIPGTRDNWGDRLDRISAVGNIEGDYRKLAIHLVPQKSRGSSLICLTGDADFEKDICYRARQRHMLFNEYGLWRWTSNPSESSDASSTSPEPIKANDDVTTVKEAGYWSLLNSATEEDILRELGMDFVEPTRRNFSYVTGKRKRKRPGV</sequence>
<evidence type="ECO:0000256" key="7">
    <source>
        <dbReference type="ARBA" id="ARBA00022705"/>
    </source>
</evidence>
<gene>
    <name evidence="21" type="ORF">CPB84DRAFT_1766144</name>
</gene>
<dbReference type="PRINTS" id="PR00870">
    <property type="entry name" value="DNAPOLXBETA"/>
</dbReference>
<dbReference type="Pfam" id="PF14792">
    <property type="entry name" value="DNA_pol_B_palm"/>
    <property type="match status" value="1"/>
</dbReference>
<keyword evidence="3" id="KW-0488">Methylation</keyword>
<evidence type="ECO:0000256" key="1">
    <source>
        <dbReference type="ARBA" id="ARBA00001946"/>
    </source>
</evidence>
<dbReference type="EMBL" id="JADNYJ010000010">
    <property type="protein sequence ID" value="KAF8908852.1"/>
    <property type="molecule type" value="Genomic_DNA"/>
</dbReference>
<dbReference type="Pfam" id="PF14520">
    <property type="entry name" value="HHH_5"/>
    <property type="match status" value="1"/>
</dbReference>
<dbReference type="SUPFAM" id="SSF47802">
    <property type="entry name" value="DNA polymerase beta, N-terminal domain-like"/>
    <property type="match status" value="1"/>
</dbReference>
<evidence type="ECO:0000256" key="4">
    <source>
        <dbReference type="ARBA" id="ARBA00022634"/>
    </source>
</evidence>
<dbReference type="InterPro" id="IPR002054">
    <property type="entry name" value="DNA-dir_DNA_pol_X"/>
</dbReference>
<keyword evidence="12 17" id="KW-0234">DNA repair</keyword>
<feature type="domain" description="Helix-hairpin-helix DNA-binding motif class 1" evidence="19">
    <location>
        <begin position="119"/>
        <end position="138"/>
    </location>
</feature>
<feature type="region of interest" description="Disordered" evidence="18">
    <location>
        <begin position="225"/>
        <end position="250"/>
    </location>
</feature>
<dbReference type="GO" id="GO:0140078">
    <property type="term" value="F:class I DNA-(apurinic or apyrimidinic site) endonuclease activity"/>
    <property type="evidence" value="ECO:0007669"/>
    <property type="project" value="UniProtKB-EC"/>
</dbReference>
<dbReference type="SUPFAM" id="SSF81301">
    <property type="entry name" value="Nucleotidyltransferase"/>
    <property type="match status" value="1"/>
</dbReference>
<evidence type="ECO:0000256" key="5">
    <source>
        <dbReference type="ARBA" id="ARBA00022679"/>
    </source>
</evidence>
<protein>
    <recommendedName>
        <fullName evidence="17">DNA polymerase</fullName>
        <ecNumber evidence="17">2.7.7.7</ecNumber>
    </recommendedName>
</protein>
<keyword evidence="17" id="KW-0539">Nucleus</keyword>
<comment type="catalytic activity">
    <reaction evidence="13">
        <text>2'-deoxyribonucleotide-(2'-deoxyribose 5'-phosphate)-2'-deoxyribonucleotide-DNA = a 3'-end 2'-deoxyribonucleotide-(2,3-dehydro-2,3-deoxyribose 5'-phosphate)-DNA + a 5'-end 5'-phospho-2'-deoxyribonucleoside-DNA + H(+)</text>
        <dbReference type="Rhea" id="RHEA:66592"/>
        <dbReference type="Rhea" id="RHEA-COMP:13180"/>
        <dbReference type="Rhea" id="RHEA-COMP:16897"/>
        <dbReference type="Rhea" id="RHEA-COMP:17067"/>
        <dbReference type="ChEBI" id="CHEBI:15378"/>
        <dbReference type="ChEBI" id="CHEBI:136412"/>
        <dbReference type="ChEBI" id="CHEBI:157695"/>
        <dbReference type="ChEBI" id="CHEBI:167181"/>
        <dbReference type="EC" id="4.2.99.18"/>
    </reaction>
</comment>
<dbReference type="Gene3D" id="1.10.150.20">
    <property type="entry name" value="5' to 3' exonuclease, C-terminal subdomain"/>
    <property type="match status" value="1"/>
</dbReference>
<feature type="domain" description="Helix-hairpin-helix DNA-binding motif class 1" evidence="19">
    <location>
        <begin position="75"/>
        <end position="94"/>
    </location>
</feature>
<comment type="catalytic activity">
    <reaction evidence="14">
        <text>a 5'-end 2'-deoxyribose-2'-deoxyribonucleotide-DNA = (2E,4S)-4-hydroxypenten-2-al-5-phosphate + a 5'-end 5'-phospho-2'-deoxyribonucleoside-DNA + H(+)</text>
        <dbReference type="Rhea" id="RHEA:76255"/>
        <dbReference type="Rhea" id="RHEA-COMP:13180"/>
        <dbReference type="Rhea" id="RHEA-COMP:18657"/>
        <dbReference type="ChEBI" id="CHEBI:15378"/>
        <dbReference type="ChEBI" id="CHEBI:136412"/>
        <dbReference type="ChEBI" id="CHEBI:195194"/>
        <dbReference type="ChEBI" id="CHEBI:195195"/>
    </reaction>
</comment>
<dbReference type="Pfam" id="PF14791">
    <property type="entry name" value="DNA_pol_B_thumb"/>
    <property type="match status" value="1"/>
</dbReference>
<dbReference type="PANTHER" id="PTHR11276:SF28">
    <property type="entry name" value="DNA POLYMERASE LAMBDA"/>
    <property type="match status" value="1"/>
</dbReference>
<dbReference type="Gene3D" id="1.10.150.110">
    <property type="entry name" value="DNA polymerase beta, N-terminal domain-like"/>
    <property type="match status" value="1"/>
</dbReference>
<evidence type="ECO:0000256" key="8">
    <source>
        <dbReference type="ARBA" id="ARBA00022763"/>
    </source>
</evidence>
<comment type="function">
    <text evidence="15">Repair polymerase that plays a key role in base-excision repair. During this process, the damaged base is excised by specific DNA glycosylases, the DNA backbone is nicked at the abasic site by an apurinic/apyrimidic (AP) endonuclease, and POLB removes 5'-deoxyribose-phosphate from the preincised AP site acting as a 5'-deoxyribose-phosphate lyase (5'-dRP lyase); through its DNA polymerase activity, it adds one nucleotide to the 3' end of the arising single-nucleotide gap. Conducts 'gap-filling' DNA synthesis in a stepwise distributive fashion rather than in a processive fashion as for other DNA polymerases. It is also able to cleave sugar-phosphate bonds 3' to an intact AP site, acting as an AP lyase.</text>
</comment>
<evidence type="ECO:0000256" key="2">
    <source>
        <dbReference type="ARBA" id="ARBA00004496"/>
    </source>
</evidence>
<dbReference type="InterPro" id="IPR043519">
    <property type="entry name" value="NT_sf"/>
</dbReference>
<evidence type="ECO:0000256" key="18">
    <source>
        <dbReference type="SAM" id="MobiDB-lite"/>
    </source>
</evidence>
<evidence type="ECO:0000256" key="13">
    <source>
        <dbReference type="ARBA" id="ARBA00044632"/>
    </source>
</evidence>
<dbReference type="Pfam" id="PF14716">
    <property type="entry name" value="HHH_8"/>
    <property type="match status" value="1"/>
</dbReference>
<keyword evidence="4" id="KW-0237">DNA synthesis</keyword>
<feature type="domain" description="DNA-directed DNA polymerase X" evidence="20">
    <location>
        <begin position="27"/>
        <end position="418"/>
    </location>
</feature>
<dbReference type="InterPro" id="IPR010996">
    <property type="entry name" value="HHH_MUS81"/>
</dbReference>
<dbReference type="SMART" id="SM00278">
    <property type="entry name" value="HhH1"/>
    <property type="match status" value="2"/>
</dbReference>
<evidence type="ECO:0000256" key="9">
    <source>
        <dbReference type="ARBA" id="ARBA00022843"/>
    </source>
</evidence>
<dbReference type="InterPro" id="IPR037160">
    <property type="entry name" value="DNA_Pol_thumb_sf"/>
</dbReference>
<comment type="function">
    <text evidence="17">DNA polymerase that functions in several pathways of DNA repair. Involved in base excision repair (BER) responsible for repair of lesions that give rise to abasic (AP) sites in DNA. Also contributes to DNA double-strand break repair by non-homologous end joining and homologous recombination. Has both template-dependent and template-independent (terminal transferase) DNA polymerase activities. Has also a 5'-deoxyribose-5-phosphate lyase (dRP lyase) activity.</text>
</comment>
<comment type="catalytic activity">
    <reaction evidence="16 17">
        <text>DNA(n) + a 2'-deoxyribonucleoside 5'-triphosphate = DNA(n+1) + diphosphate</text>
        <dbReference type="Rhea" id="RHEA:22508"/>
        <dbReference type="Rhea" id="RHEA-COMP:17339"/>
        <dbReference type="Rhea" id="RHEA-COMP:17340"/>
        <dbReference type="ChEBI" id="CHEBI:33019"/>
        <dbReference type="ChEBI" id="CHEBI:61560"/>
        <dbReference type="ChEBI" id="CHEBI:173112"/>
        <dbReference type="EC" id="2.7.7.7"/>
    </reaction>
</comment>
<dbReference type="InterPro" id="IPR002008">
    <property type="entry name" value="DNA_pol_X_beta-like"/>
</dbReference>
<keyword evidence="22" id="KW-1185">Reference proteome</keyword>
<keyword evidence="11" id="KW-0915">Sodium</keyword>
<dbReference type="PANTHER" id="PTHR11276">
    <property type="entry name" value="DNA POLYMERASE TYPE-X FAMILY MEMBER"/>
    <property type="match status" value="1"/>
</dbReference>
<dbReference type="InterPro" id="IPR027421">
    <property type="entry name" value="DNA_pol_lamdba_lyase_dom_sf"/>
</dbReference>
<evidence type="ECO:0000256" key="14">
    <source>
        <dbReference type="ARBA" id="ARBA00044678"/>
    </source>
</evidence>
<evidence type="ECO:0000256" key="16">
    <source>
        <dbReference type="ARBA" id="ARBA00049244"/>
    </source>
</evidence>
<evidence type="ECO:0000313" key="21">
    <source>
        <dbReference type="EMBL" id="KAF8908852.1"/>
    </source>
</evidence>
<dbReference type="Gene3D" id="3.30.210.10">
    <property type="entry name" value="DNA polymerase, thumb domain"/>
    <property type="match status" value="1"/>
</dbReference>
<name>A0A9P5TT18_GYMJU</name>
<dbReference type="OrthoDB" id="205514at2759"/>
<dbReference type="SMART" id="SM00483">
    <property type="entry name" value="POLXc"/>
    <property type="match status" value="1"/>
</dbReference>
<comment type="caution">
    <text evidence="21">The sequence shown here is derived from an EMBL/GenBank/DDBJ whole genome shotgun (WGS) entry which is preliminary data.</text>
</comment>
<evidence type="ECO:0000256" key="17">
    <source>
        <dbReference type="RuleBase" id="RU366014"/>
    </source>
</evidence>
<keyword evidence="8 17" id="KW-0227">DNA damage</keyword>
<evidence type="ECO:0000256" key="6">
    <source>
        <dbReference type="ARBA" id="ARBA00022695"/>
    </source>
</evidence>
<keyword evidence="9" id="KW-0832">Ubl conjugation</keyword>
<evidence type="ECO:0000256" key="12">
    <source>
        <dbReference type="ARBA" id="ARBA00023204"/>
    </source>
</evidence>
<evidence type="ECO:0000256" key="15">
    <source>
        <dbReference type="ARBA" id="ARBA00045548"/>
    </source>
</evidence>
<comment type="subcellular location">
    <subcellularLocation>
        <location evidence="2">Cytoplasm</location>
    </subcellularLocation>
    <subcellularLocation>
        <location evidence="17">Nucleus</location>
    </subcellularLocation>
</comment>
<evidence type="ECO:0000256" key="10">
    <source>
        <dbReference type="ARBA" id="ARBA00022932"/>
    </source>
</evidence>
<organism evidence="21 22">
    <name type="scientific">Gymnopilus junonius</name>
    <name type="common">Spectacular rustgill mushroom</name>
    <name type="synonym">Gymnopilus spectabilis subsp. junonius</name>
    <dbReference type="NCBI Taxonomy" id="109634"/>
    <lineage>
        <taxon>Eukaryota</taxon>
        <taxon>Fungi</taxon>
        <taxon>Dikarya</taxon>
        <taxon>Basidiomycota</taxon>
        <taxon>Agaricomycotina</taxon>
        <taxon>Agaricomycetes</taxon>
        <taxon>Agaricomycetidae</taxon>
        <taxon>Agaricales</taxon>
        <taxon>Agaricineae</taxon>
        <taxon>Hymenogastraceae</taxon>
        <taxon>Gymnopilus</taxon>
    </lineage>
</organism>
<evidence type="ECO:0000259" key="19">
    <source>
        <dbReference type="SMART" id="SM00278"/>
    </source>
</evidence>
<dbReference type="InterPro" id="IPR028207">
    <property type="entry name" value="DNA_pol_B_palm_palm"/>
</dbReference>
<dbReference type="EC" id="2.7.7.7" evidence="17"/>
<dbReference type="GO" id="GO:0005737">
    <property type="term" value="C:cytoplasm"/>
    <property type="evidence" value="ECO:0007669"/>
    <property type="project" value="UniProtKB-SubCell"/>
</dbReference>
<keyword evidence="7" id="KW-0235">DNA replication</keyword>
<dbReference type="GO" id="GO:0005634">
    <property type="term" value="C:nucleus"/>
    <property type="evidence" value="ECO:0007669"/>
    <property type="project" value="UniProtKB-SubCell"/>
</dbReference>
<evidence type="ECO:0000256" key="3">
    <source>
        <dbReference type="ARBA" id="ARBA00022481"/>
    </source>
</evidence>
<dbReference type="InterPro" id="IPR003583">
    <property type="entry name" value="Hlx-hairpin-Hlx_DNA-bd_motif"/>
</dbReference>
<comment type="similarity">
    <text evidence="17">Belongs to the DNA polymerase type-X family.</text>
</comment>
<keyword evidence="5 17" id="KW-0808">Transferase</keyword>
<keyword evidence="10 17" id="KW-0239">DNA-directed DNA polymerase</keyword>
<accession>A0A9P5TT18</accession>
<evidence type="ECO:0000259" key="20">
    <source>
        <dbReference type="SMART" id="SM00483"/>
    </source>
</evidence>
<dbReference type="GO" id="GO:0003887">
    <property type="term" value="F:DNA-directed DNA polymerase activity"/>
    <property type="evidence" value="ECO:0007669"/>
    <property type="project" value="UniProtKB-UniRule"/>
</dbReference>
<reference evidence="21" key="1">
    <citation type="submission" date="2020-11" db="EMBL/GenBank/DDBJ databases">
        <authorList>
            <consortium name="DOE Joint Genome Institute"/>
            <person name="Ahrendt S."/>
            <person name="Riley R."/>
            <person name="Andreopoulos W."/>
            <person name="LaButti K."/>
            <person name="Pangilinan J."/>
            <person name="Ruiz-duenas F.J."/>
            <person name="Barrasa J.M."/>
            <person name="Sanchez-Garcia M."/>
            <person name="Camarero S."/>
            <person name="Miyauchi S."/>
            <person name="Serrano A."/>
            <person name="Linde D."/>
            <person name="Babiker R."/>
            <person name="Drula E."/>
            <person name="Ayuso-Fernandez I."/>
            <person name="Pacheco R."/>
            <person name="Padilla G."/>
            <person name="Ferreira P."/>
            <person name="Barriuso J."/>
            <person name="Kellner H."/>
            <person name="Castanera R."/>
            <person name="Alfaro M."/>
            <person name="Ramirez L."/>
            <person name="Pisabarro A.G."/>
            <person name="Kuo A."/>
            <person name="Tritt A."/>
            <person name="Lipzen A."/>
            <person name="He G."/>
            <person name="Yan M."/>
            <person name="Ng V."/>
            <person name="Cullen D."/>
            <person name="Martin F."/>
            <person name="Rosso M.-N."/>
            <person name="Henrissat B."/>
            <person name="Hibbett D."/>
            <person name="Martinez A.T."/>
            <person name="Grigoriev I.V."/>
        </authorList>
    </citation>
    <scope>NUCLEOTIDE SEQUENCE</scope>
    <source>
        <strain evidence="21">AH 44721</strain>
    </source>
</reference>
<dbReference type="InterPro" id="IPR029398">
    <property type="entry name" value="PolB_thumb"/>
</dbReference>
<evidence type="ECO:0000313" key="22">
    <source>
        <dbReference type="Proteomes" id="UP000724874"/>
    </source>
</evidence>
<dbReference type="GO" id="GO:0003677">
    <property type="term" value="F:DNA binding"/>
    <property type="evidence" value="ECO:0007669"/>
    <property type="project" value="UniProtKB-UniRule"/>
</dbReference>
<comment type="cofactor">
    <cofactor evidence="1">
        <name>Mg(2+)</name>
        <dbReference type="ChEBI" id="CHEBI:18420"/>
    </cofactor>
</comment>
<dbReference type="GO" id="GO:0046872">
    <property type="term" value="F:metal ion binding"/>
    <property type="evidence" value="ECO:0007669"/>
    <property type="project" value="UniProtKB-UniRule"/>
</dbReference>
<keyword evidence="6 17" id="KW-0548">Nucleotidyltransferase</keyword>
<dbReference type="SUPFAM" id="SSF81585">
    <property type="entry name" value="PsbU/PolX domain-like"/>
    <property type="match status" value="1"/>
</dbReference>
<dbReference type="AlphaFoldDB" id="A0A9P5TT18"/>
<dbReference type="Gene3D" id="3.30.460.10">
    <property type="entry name" value="Beta Polymerase, domain 2"/>
    <property type="match status" value="1"/>
</dbReference>
<proteinExistence type="inferred from homology"/>
<dbReference type="PRINTS" id="PR00869">
    <property type="entry name" value="DNAPOLX"/>
</dbReference>
<dbReference type="InterPro" id="IPR022312">
    <property type="entry name" value="DNA_pol_X"/>
</dbReference>
<dbReference type="Proteomes" id="UP000724874">
    <property type="component" value="Unassembled WGS sequence"/>
</dbReference>